<keyword evidence="2" id="KW-1133">Transmembrane helix</keyword>
<name>A0A327XA79_LARAB</name>
<feature type="region of interest" description="Disordered" evidence="1">
    <location>
        <begin position="313"/>
        <end position="379"/>
    </location>
</feature>
<organism evidence="3 4">
    <name type="scientific">Larkinella arboricola</name>
    <dbReference type="NCBI Taxonomy" id="643671"/>
    <lineage>
        <taxon>Bacteria</taxon>
        <taxon>Pseudomonadati</taxon>
        <taxon>Bacteroidota</taxon>
        <taxon>Cytophagia</taxon>
        <taxon>Cytophagales</taxon>
        <taxon>Spirosomataceae</taxon>
        <taxon>Larkinella</taxon>
    </lineage>
</organism>
<proteinExistence type="predicted"/>
<sequence length="452" mass="50863">MTLEELRERIKNEVVLYEGELADWQWRQKGLVDEANELGITDFTRLVNDISRQINRDFGKILDLKKKIVTVALQRQNRLSDTDINQFVAEAERIQLARPFVTEQWIPTILSALPAAPKAENPVKPEPNPLPQPPTPSLAAADLAPLPDKVESVRKKIKSILDDYDKHIQAQSLKFLFKAVDYDEAALAEEIRRYLSENYYASVNPPRGNTLKEKLISTDWRHLSWWEKETPKTSPEPAAYVKTPTGYTTPPNPTVSPAPPPWPSTEKPQNLPPALSTEPPKKGGLSDAALIGLAVLSALVIIWVVLRLTRGANEEEEPVRPPSKSSTSQHRSVHHGRKVSRASLTFGKTKKQLRDEKTDWAETETYGRDTSGEPEKELRTPDYDAVDDRAGEFGLRPAQKGTLWGYINEENVWVIAPQFDLATPFNAGKASVELDGNQFFINRQGSRIRESN</sequence>
<dbReference type="InterPro" id="IPR032774">
    <property type="entry name" value="WG_beta_rep"/>
</dbReference>
<feature type="region of interest" description="Disordered" evidence="1">
    <location>
        <begin position="118"/>
        <end position="137"/>
    </location>
</feature>
<evidence type="ECO:0000256" key="2">
    <source>
        <dbReference type="SAM" id="Phobius"/>
    </source>
</evidence>
<reference evidence="3 4" key="1">
    <citation type="submission" date="2018-06" db="EMBL/GenBank/DDBJ databases">
        <title>Genomic Encyclopedia of Archaeal and Bacterial Type Strains, Phase II (KMG-II): from individual species to whole genera.</title>
        <authorList>
            <person name="Goeker M."/>
        </authorList>
    </citation>
    <scope>NUCLEOTIDE SEQUENCE [LARGE SCALE GENOMIC DNA]</scope>
    <source>
        <strain evidence="3 4">DSM 21851</strain>
    </source>
</reference>
<feature type="transmembrane region" description="Helical" evidence="2">
    <location>
        <begin position="288"/>
        <end position="306"/>
    </location>
</feature>
<evidence type="ECO:0000256" key="1">
    <source>
        <dbReference type="SAM" id="MobiDB-lite"/>
    </source>
</evidence>
<dbReference type="OrthoDB" id="5464673at2"/>
<dbReference type="EMBL" id="QLMC01000001">
    <property type="protein sequence ID" value="RAK03014.1"/>
    <property type="molecule type" value="Genomic_DNA"/>
</dbReference>
<dbReference type="RefSeq" id="WP_111627164.1">
    <property type="nucleotide sequence ID" value="NZ_QLMC01000001.1"/>
</dbReference>
<accession>A0A327XA79</accession>
<feature type="compositionally biased region" description="Basic residues" evidence="1">
    <location>
        <begin position="331"/>
        <end position="340"/>
    </location>
</feature>
<gene>
    <name evidence="3" type="ORF">LX87_01136</name>
</gene>
<feature type="compositionally biased region" description="Basic and acidic residues" evidence="1">
    <location>
        <begin position="352"/>
        <end position="379"/>
    </location>
</feature>
<protein>
    <submittedName>
        <fullName evidence="3">WG repeat protein</fullName>
    </submittedName>
</protein>
<evidence type="ECO:0000313" key="3">
    <source>
        <dbReference type="EMBL" id="RAK03014.1"/>
    </source>
</evidence>
<feature type="compositionally biased region" description="Pro residues" evidence="1">
    <location>
        <begin position="124"/>
        <end position="136"/>
    </location>
</feature>
<dbReference type="Pfam" id="PF14903">
    <property type="entry name" value="WG_beta_rep"/>
    <property type="match status" value="1"/>
</dbReference>
<feature type="region of interest" description="Disordered" evidence="1">
    <location>
        <begin position="230"/>
        <end position="283"/>
    </location>
</feature>
<evidence type="ECO:0000313" key="4">
    <source>
        <dbReference type="Proteomes" id="UP000248790"/>
    </source>
</evidence>
<keyword evidence="4" id="KW-1185">Reference proteome</keyword>
<feature type="compositionally biased region" description="Pro residues" evidence="1">
    <location>
        <begin position="250"/>
        <end position="263"/>
    </location>
</feature>
<comment type="caution">
    <text evidence="3">The sequence shown here is derived from an EMBL/GenBank/DDBJ whole genome shotgun (WGS) entry which is preliminary data.</text>
</comment>
<keyword evidence="2" id="KW-0812">Transmembrane</keyword>
<dbReference type="AlphaFoldDB" id="A0A327XA79"/>
<dbReference type="Proteomes" id="UP000248790">
    <property type="component" value="Unassembled WGS sequence"/>
</dbReference>
<keyword evidence="2" id="KW-0472">Membrane</keyword>